<evidence type="ECO:0000256" key="7">
    <source>
        <dbReference type="SAM" id="Phobius"/>
    </source>
</evidence>
<keyword evidence="4 7" id="KW-1133">Transmembrane helix</keyword>
<comment type="subcellular location">
    <subcellularLocation>
        <location evidence="1">Cell membrane</location>
        <topology evidence="1">Multi-pass membrane protein</topology>
    </subcellularLocation>
</comment>
<evidence type="ECO:0000256" key="4">
    <source>
        <dbReference type="ARBA" id="ARBA00022989"/>
    </source>
</evidence>
<reference evidence="9" key="1">
    <citation type="submission" date="2022-01" db="EMBL/GenBank/DDBJ databases">
        <title>Nocardioidaceae gen. sp. A5X3R13.</title>
        <authorList>
            <person name="Lopez Marin M.A."/>
            <person name="Uhlik O."/>
        </authorList>
    </citation>
    <scope>NUCLEOTIDE SEQUENCE</scope>
    <source>
        <strain evidence="9">A5X3R13</strain>
    </source>
</reference>
<feature type="region of interest" description="Disordered" evidence="6">
    <location>
        <begin position="60"/>
        <end position="88"/>
    </location>
</feature>
<dbReference type="GO" id="GO:0005886">
    <property type="term" value="C:plasma membrane"/>
    <property type="evidence" value="ECO:0007669"/>
    <property type="project" value="UniProtKB-SubCell"/>
</dbReference>
<keyword evidence="3 7" id="KW-0812">Transmembrane</keyword>
<dbReference type="AlphaFoldDB" id="A0AA46TM31"/>
<accession>A0AA46TM31</accession>
<feature type="compositionally biased region" description="Basic and acidic residues" evidence="6">
    <location>
        <begin position="79"/>
        <end position="88"/>
    </location>
</feature>
<dbReference type="Pfam" id="PF13396">
    <property type="entry name" value="PLDc_N"/>
    <property type="match status" value="1"/>
</dbReference>
<evidence type="ECO:0000313" key="10">
    <source>
        <dbReference type="Proteomes" id="UP001164390"/>
    </source>
</evidence>
<evidence type="ECO:0000259" key="8">
    <source>
        <dbReference type="Pfam" id="PF13396"/>
    </source>
</evidence>
<organism evidence="9 10">
    <name type="scientific">Solicola gregarius</name>
    <dbReference type="NCBI Taxonomy" id="2908642"/>
    <lineage>
        <taxon>Bacteria</taxon>
        <taxon>Bacillati</taxon>
        <taxon>Actinomycetota</taxon>
        <taxon>Actinomycetes</taxon>
        <taxon>Propionibacteriales</taxon>
        <taxon>Nocardioidaceae</taxon>
        <taxon>Solicola</taxon>
    </lineage>
</organism>
<keyword evidence="5 7" id="KW-0472">Membrane</keyword>
<dbReference type="KEGG" id="sgrg:L0C25_07560"/>
<evidence type="ECO:0000256" key="1">
    <source>
        <dbReference type="ARBA" id="ARBA00004651"/>
    </source>
</evidence>
<feature type="domain" description="Cardiolipin synthase N-terminal" evidence="8">
    <location>
        <begin position="12"/>
        <end position="56"/>
    </location>
</feature>
<evidence type="ECO:0000256" key="3">
    <source>
        <dbReference type="ARBA" id="ARBA00022692"/>
    </source>
</evidence>
<gene>
    <name evidence="9" type="ORF">L0C25_07560</name>
</gene>
<feature type="transmembrane region" description="Helical" evidence="7">
    <location>
        <begin position="33"/>
        <end position="54"/>
    </location>
</feature>
<dbReference type="EMBL" id="CP094970">
    <property type="protein sequence ID" value="UYM06923.1"/>
    <property type="molecule type" value="Genomic_DNA"/>
</dbReference>
<protein>
    <submittedName>
        <fullName evidence="9">PLD nuclease N-terminal domain-containing protein</fullName>
    </submittedName>
</protein>
<dbReference type="InterPro" id="IPR027379">
    <property type="entry name" value="CLS_N"/>
</dbReference>
<proteinExistence type="predicted"/>
<evidence type="ECO:0000256" key="6">
    <source>
        <dbReference type="SAM" id="MobiDB-lite"/>
    </source>
</evidence>
<evidence type="ECO:0000256" key="5">
    <source>
        <dbReference type="ARBA" id="ARBA00023136"/>
    </source>
</evidence>
<name>A0AA46TM31_9ACTN</name>
<dbReference type="Proteomes" id="UP001164390">
    <property type="component" value="Chromosome"/>
</dbReference>
<evidence type="ECO:0000256" key="2">
    <source>
        <dbReference type="ARBA" id="ARBA00022475"/>
    </source>
</evidence>
<keyword evidence="10" id="KW-1185">Reference proteome</keyword>
<keyword evidence="2" id="KW-1003">Cell membrane</keyword>
<dbReference type="RefSeq" id="WP_271635854.1">
    <property type="nucleotide sequence ID" value="NZ_CP094970.1"/>
</dbReference>
<evidence type="ECO:0000313" key="9">
    <source>
        <dbReference type="EMBL" id="UYM06923.1"/>
    </source>
</evidence>
<sequence>MGKALLVISVLVLTIYAFYDVLATPKGAARRMPKWAWAVLAFVPVIGPILWLCFGRPRRRAMPQRRPRDNASGPDDDPDFLRDLNRNPEDVLEEWEKEYRRKRRAHGEDPER</sequence>